<dbReference type="KEGG" id="tped:TPE_0179"/>
<evidence type="ECO:0000313" key="2">
    <source>
        <dbReference type="Proteomes" id="UP000015620"/>
    </source>
</evidence>
<dbReference type="AlphaFoldDB" id="S5ZRM2"/>
<gene>
    <name evidence="1" type="ORF">TPE_0179</name>
</gene>
<sequence>MQRLQVTEKRFLTCPNFKIYFSFSLSYKINYIVFIFNGNVFAPFVNTH</sequence>
<reference evidence="1 2" key="1">
    <citation type="journal article" date="2013" name="PLoS ONE">
        <title>Genome-Wide Relatedness of Treponema pedis, from Gingiva and Necrotic Skin Lesions of Pigs, with the Human Oral Pathogen Treponema denticola.</title>
        <authorList>
            <person name="Svartstrom O."/>
            <person name="Mushtaq M."/>
            <person name="Pringle M."/>
            <person name="Segerman B."/>
        </authorList>
    </citation>
    <scope>NUCLEOTIDE SEQUENCE [LARGE SCALE GENOMIC DNA]</scope>
    <source>
        <strain evidence="1">T A4</strain>
    </source>
</reference>
<protein>
    <submittedName>
        <fullName evidence="1">Uncharacterized protein</fullName>
    </submittedName>
</protein>
<dbReference type="Proteomes" id="UP000015620">
    <property type="component" value="Chromosome"/>
</dbReference>
<organism evidence="1 2">
    <name type="scientific">Treponema pedis str. T A4</name>
    <dbReference type="NCBI Taxonomy" id="1291379"/>
    <lineage>
        <taxon>Bacteria</taxon>
        <taxon>Pseudomonadati</taxon>
        <taxon>Spirochaetota</taxon>
        <taxon>Spirochaetia</taxon>
        <taxon>Spirochaetales</taxon>
        <taxon>Treponemataceae</taxon>
        <taxon>Treponema</taxon>
    </lineage>
</organism>
<dbReference type="STRING" id="1291379.TPE_0179"/>
<proteinExistence type="predicted"/>
<name>S5ZRM2_9SPIR</name>
<dbReference type="HOGENOM" id="CLU_3159012_0_0_12"/>
<accession>S5ZRM2</accession>
<dbReference type="EMBL" id="CP004120">
    <property type="protein sequence ID" value="AGT42675.1"/>
    <property type="molecule type" value="Genomic_DNA"/>
</dbReference>
<evidence type="ECO:0000313" key="1">
    <source>
        <dbReference type="EMBL" id="AGT42675.1"/>
    </source>
</evidence>
<keyword evidence="2" id="KW-1185">Reference proteome</keyword>
<dbReference type="PATRIC" id="fig|1291379.3.peg.175"/>